<dbReference type="KEGG" id="tbv:H9L17_05615"/>
<accession>A0A7G9QW87</accession>
<dbReference type="GO" id="GO:0016787">
    <property type="term" value="F:hydrolase activity"/>
    <property type="evidence" value="ECO:0007669"/>
    <property type="project" value="InterPro"/>
</dbReference>
<proteinExistence type="predicted"/>
<dbReference type="InterPro" id="IPR004843">
    <property type="entry name" value="Calcineurin-like_PHP"/>
</dbReference>
<dbReference type="SUPFAM" id="SSF56300">
    <property type="entry name" value="Metallo-dependent phosphatases"/>
    <property type="match status" value="1"/>
</dbReference>
<reference evidence="3 4" key="1">
    <citation type="submission" date="2020-08" db="EMBL/GenBank/DDBJ databases">
        <title>Genome sequence of Thermomonas brevis KACC 16975T.</title>
        <authorList>
            <person name="Hyun D.-W."/>
            <person name="Bae J.-W."/>
        </authorList>
    </citation>
    <scope>NUCLEOTIDE SEQUENCE [LARGE SCALE GENOMIC DNA]</scope>
    <source>
        <strain evidence="3 4">KACC 16975</strain>
    </source>
</reference>
<dbReference type="Gene3D" id="3.60.21.10">
    <property type="match status" value="1"/>
</dbReference>
<dbReference type="Proteomes" id="UP000515977">
    <property type="component" value="Chromosome"/>
</dbReference>
<evidence type="ECO:0000313" key="4">
    <source>
        <dbReference type="Proteomes" id="UP000515977"/>
    </source>
</evidence>
<feature type="signal peptide" evidence="1">
    <location>
        <begin position="1"/>
        <end position="25"/>
    </location>
</feature>
<keyword evidence="4" id="KW-1185">Reference proteome</keyword>
<dbReference type="RefSeq" id="WP_187571357.1">
    <property type="nucleotide sequence ID" value="NZ_CP060711.1"/>
</dbReference>
<dbReference type="InterPro" id="IPR029052">
    <property type="entry name" value="Metallo-depent_PP-like"/>
</dbReference>
<sequence length="378" mass="40286">MRLASRSAPTALRALLLLVCLAVGAAACAGTAPTPAAADDGPYVFRAEGSKLDAVWICDGKLVRTTRPARDGATIKPRCGYPHPLVIPAAIEPGEAPLAPGARIVALSDIHGQYGLLVRLLRAHHVIDGRDRWALGRDHLVVAGDVFDRGPGVTEALWLLFQLQQQARAAGGAVHFLLGNHETMALYGSLRYVNPKYVATAERLGRSYADLFGPDSVLGGWLRTRPVLLKLGDTLFLHGGVSPENLDLVAAMDATNAGYQRTLGMPREQVKADPAIARLYDSKASPVWYRGYFNGQLDTPGVRALVAKLGVARIVVGHTTIGEVASFHDGKIIAIDSGIKRGKSGQLLFIDGDTLSRGLLDGSREPLPALLDVPDDPE</sequence>
<evidence type="ECO:0000313" key="3">
    <source>
        <dbReference type="EMBL" id="QNN47612.1"/>
    </source>
</evidence>
<evidence type="ECO:0000256" key="1">
    <source>
        <dbReference type="SAM" id="SignalP"/>
    </source>
</evidence>
<organism evidence="3 4">
    <name type="scientific">Thermomonas brevis</name>
    <dbReference type="NCBI Taxonomy" id="215691"/>
    <lineage>
        <taxon>Bacteria</taxon>
        <taxon>Pseudomonadati</taxon>
        <taxon>Pseudomonadota</taxon>
        <taxon>Gammaproteobacteria</taxon>
        <taxon>Lysobacterales</taxon>
        <taxon>Lysobacteraceae</taxon>
        <taxon>Thermomonas</taxon>
    </lineage>
</organism>
<feature type="chain" id="PRO_5028809021" evidence="1">
    <location>
        <begin position="26"/>
        <end position="378"/>
    </location>
</feature>
<keyword evidence="1" id="KW-0732">Signal</keyword>
<dbReference type="EMBL" id="CP060711">
    <property type="protein sequence ID" value="QNN47612.1"/>
    <property type="molecule type" value="Genomic_DNA"/>
</dbReference>
<dbReference type="Pfam" id="PF00149">
    <property type="entry name" value="Metallophos"/>
    <property type="match status" value="1"/>
</dbReference>
<dbReference type="PANTHER" id="PTHR46546">
    <property type="entry name" value="SHEWANELLA-LIKE PROTEIN PHOSPHATASE 1"/>
    <property type="match status" value="1"/>
</dbReference>
<dbReference type="PANTHER" id="PTHR46546:SF4">
    <property type="entry name" value="SHEWANELLA-LIKE PROTEIN PHOSPHATASE 1"/>
    <property type="match status" value="1"/>
</dbReference>
<protein>
    <submittedName>
        <fullName evidence="3">Metallophosphoesterase</fullName>
    </submittedName>
</protein>
<dbReference type="AlphaFoldDB" id="A0A7G9QW87"/>
<name>A0A7G9QW87_9GAMM</name>
<dbReference type="PROSITE" id="PS51257">
    <property type="entry name" value="PROKAR_LIPOPROTEIN"/>
    <property type="match status" value="1"/>
</dbReference>
<evidence type="ECO:0000259" key="2">
    <source>
        <dbReference type="Pfam" id="PF00149"/>
    </source>
</evidence>
<gene>
    <name evidence="3" type="ORF">H9L17_05615</name>
</gene>
<feature type="domain" description="Calcineurin-like phosphoesterase" evidence="2">
    <location>
        <begin position="103"/>
        <end position="319"/>
    </location>
</feature>